<evidence type="ECO:0000313" key="8">
    <source>
        <dbReference type="EMBL" id="NKC68426.1"/>
    </source>
</evidence>
<protein>
    <submittedName>
        <fullName evidence="8">LPXTG cell wall anchor domain-containing protein</fullName>
    </submittedName>
</protein>
<feature type="domain" description="Gram-positive cocci surface proteins LPxTG" evidence="7">
    <location>
        <begin position="81"/>
        <end position="116"/>
    </location>
</feature>
<feature type="chain" id="PRO_5030519089" evidence="6">
    <location>
        <begin position="37"/>
        <end position="116"/>
    </location>
</feature>
<dbReference type="AlphaFoldDB" id="A0A7X6I3D6"/>
<dbReference type="NCBIfam" id="TIGR01167">
    <property type="entry name" value="LPXTG_anchor"/>
    <property type="match status" value="1"/>
</dbReference>
<keyword evidence="5" id="KW-0472">Membrane</keyword>
<keyword evidence="5" id="KW-1133">Transmembrane helix</keyword>
<sequence length="116" mass="13014">MINIKDKIRNSKKWWVLSFLVSILFLTFGASSNAQSDGGQVSTVSGITFFQKEEKNNIKPSQSVAPSSNSKITSPLAKKYLPQTGEEKVAYSLVIMGILLLISFIILQLKRRRKHE</sequence>
<keyword evidence="5" id="KW-0812">Transmembrane</keyword>
<evidence type="ECO:0000256" key="4">
    <source>
        <dbReference type="ARBA" id="ARBA00023088"/>
    </source>
</evidence>
<evidence type="ECO:0000259" key="7">
    <source>
        <dbReference type="PROSITE" id="PS50847"/>
    </source>
</evidence>
<keyword evidence="3 6" id="KW-0732">Signal</keyword>
<feature type="transmembrane region" description="Helical" evidence="5">
    <location>
        <begin position="89"/>
        <end position="109"/>
    </location>
</feature>
<dbReference type="Proteomes" id="UP000521358">
    <property type="component" value="Unassembled WGS sequence"/>
</dbReference>
<evidence type="ECO:0000313" key="9">
    <source>
        <dbReference type="Proteomes" id="UP000521358"/>
    </source>
</evidence>
<accession>A0A7X6I3D6</accession>
<organism evidence="8 9">
    <name type="scientific">Vagococcus fluvialis</name>
    <dbReference type="NCBI Taxonomy" id="2738"/>
    <lineage>
        <taxon>Bacteria</taxon>
        <taxon>Bacillati</taxon>
        <taxon>Bacillota</taxon>
        <taxon>Bacilli</taxon>
        <taxon>Lactobacillales</taxon>
        <taxon>Enterococcaceae</taxon>
        <taxon>Vagococcus</taxon>
    </lineage>
</organism>
<reference evidence="8 9" key="1">
    <citation type="submission" date="2020-03" db="EMBL/GenBank/DDBJ databases">
        <title>Bacterial samples isolated from urine from healthy bovine heifers (Gyr breed).</title>
        <authorList>
            <person name="Giannattasio-Ferraz S."/>
            <person name="Maskeri L."/>
            <person name="Penido A."/>
            <person name="Barbosa-Stancioli E.F."/>
            <person name="Putonti C."/>
        </authorList>
    </citation>
    <scope>NUCLEOTIDE SEQUENCE [LARGE SCALE GENOMIC DNA]</scope>
    <source>
        <strain evidence="8 9">UFMG-H7</strain>
    </source>
</reference>
<evidence type="ECO:0000256" key="3">
    <source>
        <dbReference type="ARBA" id="ARBA00022729"/>
    </source>
</evidence>
<keyword evidence="1" id="KW-0134">Cell wall</keyword>
<comment type="caution">
    <text evidence="8">The sequence shown here is derived from an EMBL/GenBank/DDBJ whole genome shotgun (WGS) entry which is preliminary data.</text>
</comment>
<feature type="signal peptide" evidence="6">
    <location>
        <begin position="1"/>
        <end position="36"/>
    </location>
</feature>
<gene>
    <name evidence="8" type="ORF">HED35_10025</name>
</gene>
<evidence type="ECO:0000256" key="6">
    <source>
        <dbReference type="SAM" id="SignalP"/>
    </source>
</evidence>
<evidence type="ECO:0000256" key="1">
    <source>
        <dbReference type="ARBA" id="ARBA00022512"/>
    </source>
</evidence>
<evidence type="ECO:0000256" key="5">
    <source>
        <dbReference type="SAM" id="Phobius"/>
    </source>
</evidence>
<dbReference type="Pfam" id="PF00746">
    <property type="entry name" value="Gram_pos_anchor"/>
    <property type="match status" value="1"/>
</dbReference>
<dbReference type="EMBL" id="JAAVMB010000011">
    <property type="protein sequence ID" value="NKC68426.1"/>
    <property type="molecule type" value="Genomic_DNA"/>
</dbReference>
<name>A0A7X6I3D6_9ENTE</name>
<keyword evidence="4" id="KW-0572">Peptidoglycan-anchor</keyword>
<proteinExistence type="predicted"/>
<dbReference type="PROSITE" id="PS50847">
    <property type="entry name" value="GRAM_POS_ANCHORING"/>
    <property type="match status" value="1"/>
</dbReference>
<evidence type="ECO:0000256" key="2">
    <source>
        <dbReference type="ARBA" id="ARBA00022525"/>
    </source>
</evidence>
<dbReference type="InterPro" id="IPR019931">
    <property type="entry name" value="LPXTG_anchor"/>
</dbReference>
<keyword evidence="2" id="KW-0964">Secreted</keyword>